<comment type="caution">
    <text evidence="8">The sequence shown here is derived from an EMBL/GenBank/DDBJ whole genome shotgun (WGS) entry which is preliminary data.</text>
</comment>
<dbReference type="GO" id="GO:0015074">
    <property type="term" value="P:DNA integration"/>
    <property type="evidence" value="ECO:0007669"/>
    <property type="project" value="UniProtKB-KW"/>
</dbReference>
<evidence type="ECO:0000256" key="5">
    <source>
        <dbReference type="PROSITE-ProRule" id="PRU01248"/>
    </source>
</evidence>
<accession>A0A948W2G8</accession>
<evidence type="ECO:0000256" key="4">
    <source>
        <dbReference type="ARBA" id="ARBA00023172"/>
    </source>
</evidence>
<gene>
    <name evidence="8" type="ORF">KJ970_03325</name>
</gene>
<dbReference type="GO" id="GO:0006310">
    <property type="term" value="P:DNA recombination"/>
    <property type="evidence" value="ECO:0007669"/>
    <property type="project" value="UniProtKB-KW"/>
</dbReference>
<dbReference type="SUPFAM" id="SSF56349">
    <property type="entry name" value="DNA breaking-rejoining enzymes"/>
    <property type="match status" value="1"/>
</dbReference>
<keyword evidence="3 5" id="KW-0238">DNA-binding</keyword>
<feature type="domain" description="Core-binding (CB)" evidence="7">
    <location>
        <begin position="1"/>
        <end position="84"/>
    </location>
</feature>
<reference evidence="8" key="1">
    <citation type="submission" date="2021-05" db="EMBL/GenBank/DDBJ databases">
        <title>Energy efficiency and biological interactions define the core microbiome of deep oligotrophic groundwater.</title>
        <authorList>
            <person name="Mehrshad M."/>
            <person name="Lopez-Fernandez M."/>
            <person name="Bell E."/>
            <person name="Bernier-Latmani R."/>
            <person name="Bertilsson S."/>
            <person name="Dopson M."/>
        </authorList>
    </citation>
    <scope>NUCLEOTIDE SEQUENCE</scope>
    <source>
        <strain evidence="8">Modern_marine.mb.64</strain>
    </source>
</reference>
<evidence type="ECO:0000256" key="2">
    <source>
        <dbReference type="ARBA" id="ARBA00022908"/>
    </source>
</evidence>
<dbReference type="InterPro" id="IPR004107">
    <property type="entry name" value="Integrase_SAM-like_N"/>
</dbReference>
<dbReference type="InterPro" id="IPR044068">
    <property type="entry name" value="CB"/>
</dbReference>
<evidence type="ECO:0000313" key="9">
    <source>
        <dbReference type="Proteomes" id="UP000777784"/>
    </source>
</evidence>
<dbReference type="InterPro" id="IPR002104">
    <property type="entry name" value="Integrase_catalytic"/>
</dbReference>
<evidence type="ECO:0000256" key="1">
    <source>
        <dbReference type="ARBA" id="ARBA00008857"/>
    </source>
</evidence>
<dbReference type="EMBL" id="JAHJDP010000020">
    <property type="protein sequence ID" value="MBU2689932.1"/>
    <property type="molecule type" value="Genomic_DNA"/>
</dbReference>
<keyword evidence="4" id="KW-0233">DNA recombination</keyword>
<dbReference type="InterPro" id="IPR010998">
    <property type="entry name" value="Integrase_recombinase_N"/>
</dbReference>
<dbReference type="InterPro" id="IPR013762">
    <property type="entry name" value="Integrase-like_cat_sf"/>
</dbReference>
<feature type="domain" description="Tyr recombinase" evidence="6">
    <location>
        <begin position="106"/>
        <end position="302"/>
    </location>
</feature>
<protein>
    <submittedName>
        <fullName evidence="8">Tyrosine-type recombinase/integrase</fullName>
    </submittedName>
</protein>
<organism evidence="8 9">
    <name type="scientific">Eiseniibacteriota bacterium</name>
    <dbReference type="NCBI Taxonomy" id="2212470"/>
    <lineage>
        <taxon>Bacteria</taxon>
        <taxon>Candidatus Eiseniibacteriota</taxon>
    </lineage>
</organism>
<dbReference type="GO" id="GO:0003677">
    <property type="term" value="F:DNA binding"/>
    <property type="evidence" value="ECO:0007669"/>
    <property type="project" value="UniProtKB-UniRule"/>
</dbReference>
<dbReference type="Gene3D" id="1.10.443.10">
    <property type="entry name" value="Intergrase catalytic core"/>
    <property type="match status" value="1"/>
</dbReference>
<evidence type="ECO:0000256" key="3">
    <source>
        <dbReference type="ARBA" id="ARBA00023125"/>
    </source>
</evidence>
<keyword evidence="2" id="KW-0229">DNA integration</keyword>
<dbReference type="Pfam" id="PF02899">
    <property type="entry name" value="Phage_int_SAM_1"/>
    <property type="match status" value="1"/>
</dbReference>
<evidence type="ECO:0000259" key="6">
    <source>
        <dbReference type="PROSITE" id="PS51898"/>
    </source>
</evidence>
<dbReference type="PROSITE" id="PS51898">
    <property type="entry name" value="TYR_RECOMBINASE"/>
    <property type="match status" value="1"/>
</dbReference>
<dbReference type="InterPro" id="IPR011010">
    <property type="entry name" value="DNA_brk_join_enz"/>
</dbReference>
<evidence type="ECO:0000259" key="7">
    <source>
        <dbReference type="PROSITE" id="PS51900"/>
    </source>
</evidence>
<proteinExistence type="inferred from homology"/>
<dbReference type="AlphaFoldDB" id="A0A948W2G8"/>
<dbReference type="PANTHER" id="PTHR30349:SF41">
    <property type="entry name" value="INTEGRASE_RECOMBINASE PROTEIN MJ0367-RELATED"/>
    <property type="match status" value="1"/>
</dbReference>
<evidence type="ECO:0000313" key="8">
    <source>
        <dbReference type="EMBL" id="MBU2689932.1"/>
    </source>
</evidence>
<dbReference type="Pfam" id="PF00589">
    <property type="entry name" value="Phage_integrase"/>
    <property type="match status" value="1"/>
</dbReference>
<dbReference type="Gene3D" id="1.10.150.130">
    <property type="match status" value="1"/>
</dbReference>
<dbReference type="PROSITE" id="PS51900">
    <property type="entry name" value="CB"/>
    <property type="match status" value="1"/>
</dbReference>
<dbReference type="Proteomes" id="UP000777784">
    <property type="component" value="Unassembled WGS sequence"/>
</dbReference>
<sequence>MKLKDACTLFANANSINDISPHTRRAYTSDLRQLNKFLKLEIALAAITPAMVNQWAQSLADEGYLPASRRRKLATTRVFFNYCVQIDLITISPMEKIRFRFPMRMVPPPVLSSDEARQFLATIRATTSINPIQQPTRSLQKELIVWRNRAIVELLLSTGMRVGELTNLNMEDLDTIEGAIRIRGKGQRFRQAFVVDPIALEALQAYKTLRLQVSTTSSYLFLNRLGNRLGPQGVALLLRMLANSVGIQRRITPHMLRHTAATLLILNGADIRLVQEVLGHSSISTTQRYTHITKPQMKNMLIRYNHMQALAA</sequence>
<dbReference type="InterPro" id="IPR050090">
    <property type="entry name" value="Tyrosine_recombinase_XerCD"/>
</dbReference>
<dbReference type="PANTHER" id="PTHR30349">
    <property type="entry name" value="PHAGE INTEGRASE-RELATED"/>
    <property type="match status" value="1"/>
</dbReference>
<comment type="similarity">
    <text evidence="1">Belongs to the 'phage' integrase family.</text>
</comment>
<name>A0A948W2G8_UNCEI</name>